<dbReference type="InterPro" id="IPR035093">
    <property type="entry name" value="RelE/ParE_toxin_dom_sf"/>
</dbReference>
<reference evidence="3 4" key="1">
    <citation type="submission" date="2023-01" db="EMBL/GenBank/DDBJ databases">
        <title>Novel species of the genus Asticcacaulis isolated from rivers.</title>
        <authorList>
            <person name="Lu H."/>
        </authorList>
    </citation>
    <scope>NUCLEOTIDE SEQUENCE [LARGE SCALE GENOMIC DNA]</scope>
    <source>
        <strain evidence="3 4">DXS10W</strain>
    </source>
</reference>
<protein>
    <submittedName>
        <fullName evidence="3">Type II toxin-antitoxin system RelE/ParE family toxin</fullName>
    </submittedName>
</protein>
<gene>
    <name evidence="3" type="ORF">PQU94_14550</name>
</gene>
<comment type="similarity">
    <text evidence="1">Belongs to the RelE toxin family.</text>
</comment>
<dbReference type="InterPro" id="IPR007712">
    <property type="entry name" value="RelE/ParE_toxin"/>
</dbReference>
<evidence type="ECO:0000313" key="3">
    <source>
        <dbReference type="EMBL" id="MDC7695499.1"/>
    </source>
</evidence>
<accession>A0ABT5IH89</accession>
<proteinExistence type="inferred from homology"/>
<dbReference type="EMBL" id="JAQQKW010000009">
    <property type="protein sequence ID" value="MDC7695499.1"/>
    <property type="molecule type" value="Genomic_DNA"/>
</dbReference>
<dbReference type="PANTHER" id="PTHR33755:SF6">
    <property type="entry name" value="PLASMID STABILIZATION SYSTEM PROTEIN"/>
    <property type="match status" value="1"/>
</dbReference>
<dbReference type="InterPro" id="IPR051803">
    <property type="entry name" value="TA_system_RelE-like_toxin"/>
</dbReference>
<evidence type="ECO:0000313" key="4">
    <source>
        <dbReference type="Proteomes" id="UP001216595"/>
    </source>
</evidence>
<evidence type="ECO:0000256" key="2">
    <source>
        <dbReference type="ARBA" id="ARBA00022649"/>
    </source>
</evidence>
<keyword evidence="2" id="KW-1277">Toxin-antitoxin system</keyword>
<name>A0ABT5IH89_9CAUL</name>
<organism evidence="3 4">
    <name type="scientific">Asticcacaulis currens</name>
    <dbReference type="NCBI Taxonomy" id="2984210"/>
    <lineage>
        <taxon>Bacteria</taxon>
        <taxon>Pseudomonadati</taxon>
        <taxon>Pseudomonadota</taxon>
        <taxon>Alphaproteobacteria</taxon>
        <taxon>Caulobacterales</taxon>
        <taxon>Caulobacteraceae</taxon>
        <taxon>Asticcacaulis</taxon>
    </lineage>
</organism>
<dbReference type="Pfam" id="PF05016">
    <property type="entry name" value="ParE_toxin"/>
    <property type="match status" value="1"/>
</dbReference>
<sequence>MKVILSPRALSDLMDIAGYIAADNPRRAVSFTDEIEVRCRKLGDMPSAGLLLDEESGVRRVTHARYNIYYRINMDHVRILRILHGARQVGEDDI</sequence>
<keyword evidence="4" id="KW-1185">Reference proteome</keyword>
<dbReference type="PANTHER" id="PTHR33755">
    <property type="entry name" value="TOXIN PARE1-RELATED"/>
    <property type="match status" value="1"/>
</dbReference>
<dbReference type="Proteomes" id="UP001216595">
    <property type="component" value="Unassembled WGS sequence"/>
</dbReference>
<comment type="caution">
    <text evidence="3">The sequence shown here is derived from an EMBL/GenBank/DDBJ whole genome shotgun (WGS) entry which is preliminary data.</text>
</comment>
<dbReference type="RefSeq" id="WP_272742161.1">
    <property type="nucleotide sequence ID" value="NZ_JAQQKW010000009.1"/>
</dbReference>
<dbReference type="Gene3D" id="3.30.2310.20">
    <property type="entry name" value="RelE-like"/>
    <property type="match status" value="1"/>
</dbReference>
<evidence type="ECO:0000256" key="1">
    <source>
        <dbReference type="ARBA" id="ARBA00006226"/>
    </source>
</evidence>